<dbReference type="Proteomes" id="UP000034371">
    <property type="component" value="Unassembled WGS sequence"/>
</dbReference>
<dbReference type="InterPro" id="IPR005182">
    <property type="entry name" value="YdbS-like_PH"/>
</dbReference>
<proteinExistence type="predicted"/>
<dbReference type="Pfam" id="PF03703">
    <property type="entry name" value="bPH_2"/>
    <property type="match status" value="1"/>
</dbReference>
<protein>
    <submittedName>
        <fullName evidence="3">Bacterial membrane flanked domain protein</fullName>
    </submittedName>
</protein>
<comment type="caution">
    <text evidence="3">The sequence shown here is derived from an EMBL/GenBank/DDBJ whole genome shotgun (WGS) entry which is preliminary data.</text>
</comment>
<organism evidence="3 4">
    <name type="scientific">Candidatus Roizmanbacteria bacterium GW2011_GWC2_41_7</name>
    <dbReference type="NCBI Taxonomy" id="1618487"/>
    <lineage>
        <taxon>Bacteria</taxon>
        <taxon>Candidatus Roizmaniibacteriota</taxon>
    </lineage>
</organism>
<keyword evidence="1" id="KW-0812">Transmembrane</keyword>
<feature type="domain" description="YdbS-like PH" evidence="2">
    <location>
        <begin position="43"/>
        <end position="90"/>
    </location>
</feature>
<keyword evidence="1" id="KW-0472">Membrane</keyword>
<reference evidence="3 4" key="1">
    <citation type="journal article" date="2015" name="Nature">
        <title>rRNA introns, odd ribosomes, and small enigmatic genomes across a large radiation of phyla.</title>
        <authorList>
            <person name="Brown C.T."/>
            <person name="Hug L.A."/>
            <person name="Thomas B.C."/>
            <person name="Sharon I."/>
            <person name="Castelle C.J."/>
            <person name="Singh A."/>
            <person name="Wilkins M.J."/>
            <person name="Williams K.H."/>
            <person name="Banfield J.F."/>
        </authorList>
    </citation>
    <scope>NUCLEOTIDE SEQUENCE [LARGE SCALE GENOMIC DNA]</scope>
</reference>
<feature type="transmembrane region" description="Helical" evidence="1">
    <location>
        <begin position="20"/>
        <end position="39"/>
    </location>
</feature>
<dbReference type="EMBL" id="LCBY01000066">
    <property type="protein sequence ID" value="KKS20217.1"/>
    <property type="molecule type" value="Genomic_DNA"/>
</dbReference>
<evidence type="ECO:0000313" key="3">
    <source>
        <dbReference type="EMBL" id="KKS20217.1"/>
    </source>
</evidence>
<name>A0A0G0X765_9BACT</name>
<dbReference type="AlphaFoldDB" id="A0A0G0X765"/>
<accession>A0A0G0X765</accession>
<evidence type="ECO:0000259" key="2">
    <source>
        <dbReference type="Pfam" id="PF03703"/>
    </source>
</evidence>
<sequence>MVNLSELLDNGMDRFNRYVFVSLVIAKIAMSIYIILEWLNEYYELTHAMIYHRRGVFFKKEEKVPLSIIWQVELSRGILGTLLNYGTIDLFDQRFNKHMSLYLIHNPLRYFRILEDLIPKLEERRETIREHVLETDEEDEDHLIFKQD</sequence>
<gene>
    <name evidence="3" type="ORF">UU78_C0066G0005</name>
</gene>
<keyword evidence="1" id="KW-1133">Transmembrane helix</keyword>
<evidence type="ECO:0000313" key="4">
    <source>
        <dbReference type="Proteomes" id="UP000034371"/>
    </source>
</evidence>
<evidence type="ECO:0000256" key="1">
    <source>
        <dbReference type="SAM" id="Phobius"/>
    </source>
</evidence>